<reference evidence="15" key="1">
    <citation type="submission" date="2023-01" db="EMBL/GenBank/DDBJ databases">
        <title>The diversity of Class Acidimicrobiia in South China Sea sediment environments and the proposal of Iamia marina sp. nov., a novel species of the genus Iamia.</title>
        <authorList>
            <person name="He Y."/>
            <person name="Tian X."/>
        </authorList>
    </citation>
    <scope>NUCLEOTIDE SEQUENCE</scope>
    <source>
        <strain evidence="15">DSM 19957</strain>
    </source>
</reference>
<dbReference type="CDD" id="cd03785">
    <property type="entry name" value="GT28_MurG"/>
    <property type="match status" value="1"/>
</dbReference>
<comment type="pathway">
    <text evidence="10">Cell wall biogenesis; peptidoglycan biosynthesis.</text>
</comment>
<evidence type="ECO:0000259" key="13">
    <source>
        <dbReference type="Pfam" id="PF03033"/>
    </source>
</evidence>
<comment type="similarity">
    <text evidence="10">Belongs to the glycosyltransferase 28 family. MurG subfamily.</text>
</comment>
<feature type="region of interest" description="Disordered" evidence="11">
    <location>
        <begin position="164"/>
        <end position="188"/>
    </location>
</feature>
<name>A0AAE9Y4U4_9ACTN</name>
<dbReference type="Proteomes" id="UP001216390">
    <property type="component" value="Chromosome"/>
</dbReference>
<feature type="binding site" evidence="10">
    <location>
        <position position="211"/>
    </location>
    <ligand>
        <name>UDP-N-acetyl-alpha-D-glucosamine</name>
        <dbReference type="ChEBI" id="CHEBI:57705"/>
    </ligand>
</feature>
<evidence type="ECO:0000256" key="10">
    <source>
        <dbReference type="HAMAP-Rule" id="MF_00033"/>
    </source>
</evidence>
<evidence type="ECO:0000256" key="7">
    <source>
        <dbReference type="ARBA" id="ARBA00023136"/>
    </source>
</evidence>
<dbReference type="InterPro" id="IPR004276">
    <property type="entry name" value="GlycoTrans_28_N"/>
</dbReference>
<evidence type="ECO:0000256" key="6">
    <source>
        <dbReference type="ARBA" id="ARBA00022984"/>
    </source>
</evidence>
<organism evidence="15 16">
    <name type="scientific">Iamia majanohamensis</name>
    <dbReference type="NCBI Taxonomy" id="467976"/>
    <lineage>
        <taxon>Bacteria</taxon>
        <taxon>Bacillati</taxon>
        <taxon>Actinomycetota</taxon>
        <taxon>Acidimicrobiia</taxon>
        <taxon>Acidimicrobiales</taxon>
        <taxon>Iamiaceae</taxon>
        <taxon>Iamia</taxon>
    </lineage>
</organism>
<keyword evidence="1 10" id="KW-1003">Cell membrane</keyword>
<dbReference type="InterPro" id="IPR007235">
    <property type="entry name" value="Glyco_trans_28_C"/>
</dbReference>
<protein>
    <recommendedName>
        <fullName evidence="10">UDP-N-acetylglucosamine--N-acetylmuramyl-(pentapeptide) pyrophosphoryl-undecaprenol N-acetylglucosamine transferase</fullName>
        <ecNumber evidence="10">2.4.1.227</ecNumber>
    </recommendedName>
    <alternativeName>
        <fullName evidence="10">Undecaprenyl-PP-MurNAc-pentapeptide-UDPGlcNAc GlcNAc transferase</fullName>
    </alternativeName>
</protein>
<evidence type="ECO:0000256" key="1">
    <source>
        <dbReference type="ARBA" id="ARBA00022475"/>
    </source>
</evidence>
<comment type="catalytic activity">
    <reaction evidence="10">
        <text>di-trans,octa-cis-undecaprenyl diphospho-N-acetyl-alpha-D-muramoyl-L-alanyl-D-glutamyl-meso-2,6-diaminopimeloyl-D-alanyl-D-alanine + UDP-N-acetyl-alpha-D-glucosamine = di-trans,octa-cis-undecaprenyl diphospho-[N-acetyl-alpha-D-glucosaminyl-(1-&gt;4)]-N-acetyl-alpha-D-muramoyl-L-alanyl-D-glutamyl-meso-2,6-diaminopimeloyl-D-alanyl-D-alanine + UDP + H(+)</text>
        <dbReference type="Rhea" id="RHEA:31227"/>
        <dbReference type="ChEBI" id="CHEBI:15378"/>
        <dbReference type="ChEBI" id="CHEBI:57705"/>
        <dbReference type="ChEBI" id="CHEBI:58223"/>
        <dbReference type="ChEBI" id="CHEBI:61387"/>
        <dbReference type="ChEBI" id="CHEBI:61388"/>
        <dbReference type="EC" id="2.4.1.227"/>
    </reaction>
</comment>
<dbReference type="GO" id="GO:0050511">
    <property type="term" value="F:undecaprenyldiphospho-muramoylpentapeptide beta-N-acetylglucosaminyltransferase activity"/>
    <property type="evidence" value="ECO:0007669"/>
    <property type="project" value="UniProtKB-UniRule"/>
</dbReference>
<dbReference type="PANTHER" id="PTHR21015">
    <property type="entry name" value="UDP-N-ACETYLGLUCOSAMINE--N-ACETYLMURAMYL-(PENTAPEPTIDE) PYROPHOSPHORYL-UNDECAPRENOL N-ACETYLGLUCOSAMINE TRANSFERASE 1"/>
    <property type="match status" value="1"/>
</dbReference>
<comment type="caution">
    <text evidence="10">Lacks conserved residue(s) required for the propagation of feature annotation.</text>
</comment>
<proteinExistence type="inferred from homology"/>
<evidence type="ECO:0000256" key="3">
    <source>
        <dbReference type="ARBA" id="ARBA00022676"/>
    </source>
</evidence>
<dbReference type="GO" id="GO:0009252">
    <property type="term" value="P:peptidoglycan biosynthetic process"/>
    <property type="evidence" value="ECO:0007669"/>
    <property type="project" value="UniProtKB-UniRule"/>
</dbReference>
<sequence>MSAPSAPSTAVLVAGGGTAGHLVPGLAVAAALVARGTDPAAVHFVGSDRGVEADMVPAAGFGLDELPGRGLPRRPGVAMARAAWALVSATRQGARIVRRRRPEVVVSLGGHAAFACAFGAVLARVPLVLLEQNVRAGAVNRSLARFARASAVSWPGTDLRRATVTGNPLPGPLVEAARRRRGPRGADARSEARAALGLPADRTVVLVTTGSLGSTRVNRAVVGLVDRWRGRADVAVRLVTGRRDHDDVCADLPELPAAGLHLDVVPYEDRMALALTAADVAVTRAGAGTCAELAAFGVPAVMVPLPIATRDHQSANAAVLGAAGGAVVVPDAELDVDRLEAELAPLVADADRRARQAAGMAGEARLDAADRVVDVIEEVLRG</sequence>
<keyword evidence="4 10" id="KW-0808">Transferase</keyword>
<dbReference type="GO" id="GO:0005886">
    <property type="term" value="C:plasma membrane"/>
    <property type="evidence" value="ECO:0007669"/>
    <property type="project" value="UniProtKB-SubCell"/>
</dbReference>
<dbReference type="GO" id="GO:0071555">
    <property type="term" value="P:cell wall organization"/>
    <property type="evidence" value="ECO:0007669"/>
    <property type="project" value="UniProtKB-KW"/>
</dbReference>
<feature type="domain" description="Glycosyl transferase family 28 C-terminal" evidence="14">
    <location>
        <begin position="204"/>
        <end position="371"/>
    </location>
</feature>
<comment type="subcellular location">
    <subcellularLocation>
        <location evidence="10">Cell membrane</location>
        <topology evidence="10">Peripheral membrane protein</topology>
        <orientation evidence="10">Cytoplasmic side</orientation>
    </subcellularLocation>
</comment>
<keyword evidence="8 10" id="KW-0131">Cell cycle</keyword>
<evidence type="ECO:0000256" key="11">
    <source>
        <dbReference type="SAM" id="MobiDB-lite"/>
    </source>
</evidence>
<accession>A0AAE9Y4U4</accession>
<feature type="domain" description="Glycosyltransferase family 28 N-terminal" evidence="13">
    <location>
        <begin position="11"/>
        <end position="149"/>
    </location>
</feature>
<evidence type="ECO:0000259" key="14">
    <source>
        <dbReference type="Pfam" id="PF04101"/>
    </source>
</evidence>
<keyword evidence="12" id="KW-1133">Transmembrane helix</keyword>
<dbReference type="RefSeq" id="WP_272734746.1">
    <property type="nucleotide sequence ID" value="NZ_CP116942.1"/>
</dbReference>
<evidence type="ECO:0000256" key="9">
    <source>
        <dbReference type="ARBA" id="ARBA00023316"/>
    </source>
</evidence>
<evidence type="ECO:0000256" key="12">
    <source>
        <dbReference type="SAM" id="Phobius"/>
    </source>
</evidence>
<dbReference type="SUPFAM" id="SSF53756">
    <property type="entry name" value="UDP-Glycosyltransferase/glycogen phosphorylase"/>
    <property type="match status" value="1"/>
</dbReference>
<evidence type="ECO:0000313" key="15">
    <source>
        <dbReference type="EMBL" id="WCO65221.1"/>
    </source>
</evidence>
<dbReference type="GO" id="GO:0051301">
    <property type="term" value="P:cell division"/>
    <property type="evidence" value="ECO:0007669"/>
    <property type="project" value="UniProtKB-KW"/>
</dbReference>
<evidence type="ECO:0000256" key="8">
    <source>
        <dbReference type="ARBA" id="ARBA00023306"/>
    </source>
</evidence>
<feature type="binding site" evidence="10">
    <location>
        <position position="133"/>
    </location>
    <ligand>
        <name>UDP-N-acetyl-alpha-D-glucosamine</name>
        <dbReference type="ChEBI" id="CHEBI:57705"/>
    </ligand>
</feature>
<evidence type="ECO:0000256" key="2">
    <source>
        <dbReference type="ARBA" id="ARBA00022618"/>
    </source>
</evidence>
<keyword evidence="16" id="KW-1185">Reference proteome</keyword>
<dbReference type="InterPro" id="IPR006009">
    <property type="entry name" value="GlcNAc_MurG"/>
</dbReference>
<comment type="function">
    <text evidence="10">Cell wall formation. Catalyzes the transfer of a GlcNAc subunit on undecaprenyl-pyrophosphoryl-MurNAc-pentapeptide (lipid intermediate I) to form undecaprenyl-pyrophosphoryl-MurNAc-(pentapeptide)GlcNAc (lipid intermediate II).</text>
</comment>
<keyword evidence="5 10" id="KW-0133">Cell shape</keyword>
<dbReference type="AlphaFoldDB" id="A0AAE9Y4U4"/>
<dbReference type="HAMAP" id="MF_00033">
    <property type="entry name" value="MurG"/>
    <property type="match status" value="1"/>
</dbReference>
<feature type="binding site" evidence="10">
    <location>
        <begin position="18"/>
        <end position="20"/>
    </location>
    <ligand>
        <name>UDP-N-acetyl-alpha-D-glucosamine</name>
        <dbReference type="ChEBI" id="CHEBI:57705"/>
    </ligand>
</feature>
<dbReference type="PANTHER" id="PTHR21015:SF22">
    <property type="entry name" value="GLYCOSYLTRANSFERASE"/>
    <property type="match status" value="1"/>
</dbReference>
<keyword evidence="7 10" id="KW-0472">Membrane</keyword>
<keyword evidence="6 10" id="KW-0573">Peptidoglycan synthesis</keyword>
<dbReference type="Pfam" id="PF04101">
    <property type="entry name" value="Glyco_tran_28_C"/>
    <property type="match status" value="1"/>
</dbReference>
<dbReference type="Gene3D" id="3.40.50.2000">
    <property type="entry name" value="Glycogen Phosphorylase B"/>
    <property type="match status" value="2"/>
</dbReference>
<dbReference type="EC" id="2.4.1.227" evidence="10"/>
<feature type="transmembrane region" description="Helical" evidence="12">
    <location>
        <begin position="104"/>
        <end position="123"/>
    </location>
</feature>
<dbReference type="EMBL" id="CP116942">
    <property type="protein sequence ID" value="WCO65221.1"/>
    <property type="molecule type" value="Genomic_DNA"/>
</dbReference>
<keyword evidence="3 10" id="KW-0328">Glycosyltransferase</keyword>
<dbReference type="GO" id="GO:0008360">
    <property type="term" value="P:regulation of cell shape"/>
    <property type="evidence" value="ECO:0007669"/>
    <property type="project" value="UniProtKB-KW"/>
</dbReference>
<evidence type="ECO:0000256" key="4">
    <source>
        <dbReference type="ARBA" id="ARBA00022679"/>
    </source>
</evidence>
<keyword evidence="2 10" id="KW-0132">Cell division</keyword>
<dbReference type="KEGG" id="ima:PO878_12000"/>
<gene>
    <name evidence="10" type="primary">murG</name>
    <name evidence="15" type="ORF">PO878_12000</name>
</gene>
<evidence type="ECO:0000256" key="5">
    <source>
        <dbReference type="ARBA" id="ARBA00022960"/>
    </source>
</evidence>
<keyword evidence="9 10" id="KW-0961">Cell wall biogenesis/degradation</keyword>
<feature type="binding site" evidence="10">
    <location>
        <position position="313"/>
    </location>
    <ligand>
        <name>UDP-N-acetyl-alpha-D-glucosamine</name>
        <dbReference type="ChEBI" id="CHEBI:57705"/>
    </ligand>
</feature>
<keyword evidence="12" id="KW-0812">Transmembrane</keyword>
<dbReference type="Pfam" id="PF03033">
    <property type="entry name" value="Glyco_transf_28"/>
    <property type="match status" value="1"/>
</dbReference>
<dbReference type="GO" id="GO:0005975">
    <property type="term" value="P:carbohydrate metabolic process"/>
    <property type="evidence" value="ECO:0007669"/>
    <property type="project" value="InterPro"/>
</dbReference>
<evidence type="ECO:0000313" key="16">
    <source>
        <dbReference type="Proteomes" id="UP001216390"/>
    </source>
</evidence>